<gene>
    <name evidence="1" type="ORF">SARC_02058</name>
</gene>
<evidence type="ECO:0000313" key="2">
    <source>
        <dbReference type="Proteomes" id="UP000054560"/>
    </source>
</evidence>
<dbReference type="GeneID" id="25902562"/>
<dbReference type="AlphaFoldDB" id="A0A0L0GA17"/>
<dbReference type="EMBL" id="KQ241685">
    <property type="protein sequence ID" value="KNC85754.1"/>
    <property type="molecule type" value="Genomic_DNA"/>
</dbReference>
<organism evidence="1 2">
    <name type="scientific">Sphaeroforma arctica JP610</name>
    <dbReference type="NCBI Taxonomy" id="667725"/>
    <lineage>
        <taxon>Eukaryota</taxon>
        <taxon>Ichthyosporea</taxon>
        <taxon>Ichthyophonida</taxon>
        <taxon>Sphaeroforma</taxon>
    </lineage>
</organism>
<dbReference type="Proteomes" id="UP000054560">
    <property type="component" value="Unassembled WGS sequence"/>
</dbReference>
<proteinExistence type="predicted"/>
<name>A0A0L0GA17_9EUKA</name>
<protein>
    <submittedName>
        <fullName evidence="1">Uncharacterized protein</fullName>
    </submittedName>
</protein>
<evidence type="ECO:0000313" key="1">
    <source>
        <dbReference type="EMBL" id="KNC85754.1"/>
    </source>
</evidence>
<keyword evidence="2" id="KW-1185">Reference proteome</keyword>
<reference evidence="1 2" key="1">
    <citation type="submission" date="2011-02" db="EMBL/GenBank/DDBJ databases">
        <title>The Genome Sequence of Sphaeroforma arctica JP610.</title>
        <authorList>
            <consortium name="The Broad Institute Genome Sequencing Platform"/>
            <person name="Russ C."/>
            <person name="Cuomo C."/>
            <person name="Young S.K."/>
            <person name="Zeng Q."/>
            <person name="Gargeya S."/>
            <person name="Alvarado L."/>
            <person name="Berlin A."/>
            <person name="Chapman S.B."/>
            <person name="Chen Z."/>
            <person name="Freedman E."/>
            <person name="Gellesch M."/>
            <person name="Goldberg J."/>
            <person name="Griggs A."/>
            <person name="Gujja S."/>
            <person name="Heilman E."/>
            <person name="Heiman D."/>
            <person name="Howarth C."/>
            <person name="Mehta T."/>
            <person name="Neiman D."/>
            <person name="Pearson M."/>
            <person name="Roberts A."/>
            <person name="Saif S."/>
            <person name="Shea T."/>
            <person name="Shenoy N."/>
            <person name="Sisk P."/>
            <person name="Stolte C."/>
            <person name="Sykes S."/>
            <person name="White J."/>
            <person name="Yandava C."/>
            <person name="Burger G."/>
            <person name="Gray M.W."/>
            <person name="Holland P.W.H."/>
            <person name="King N."/>
            <person name="Lang F.B.F."/>
            <person name="Roger A.J."/>
            <person name="Ruiz-Trillo I."/>
            <person name="Haas B."/>
            <person name="Nusbaum C."/>
            <person name="Birren B."/>
        </authorList>
    </citation>
    <scope>NUCLEOTIDE SEQUENCE [LARGE SCALE GENOMIC DNA]</scope>
    <source>
        <strain evidence="1 2">JP610</strain>
    </source>
</reference>
<dbReference type="RefSeq" id="XP_014159656.1">
    <property type="nucleotide sequence ID" value="XM_014304181.1"/>
</dbReference>
<sequence length="303" mass="33550">MDQPVGSEMVLRVLWIWHDGFTHLLPQCLRALAQQKCAWSIPTHILDTIVASCGDYSRVGLPRLLQQPGRPTTMGQEVNLDYLSVRVDADNYVSIILAQDGCTLRAFAQPLHQSENSATALINFCNAQLLPRGHVQTYVVDKASVFICDEFTRFWLVPSTMVPDFVANYNAADSSVIDNTPYTLETGRVYPHHRDSLVEAVLDEALGCTEPTVSLTQVLFPRDEQAAAAVEKARAAQKLSADRYRIDAPMIEIGREVLYMPMGTPGHKFAKDWLGPATLLAHVAPVMHFIYDAALNKRVSGAS</sequence>
<accession>A0A0L0GA17</accession>